<dbReference type="EMBL" id="NMUH01001851">
    <property type="protein sequence ID" value="MQL95899.1"/>
    <property type="molecule type" value="Genomic_DNA"/>
</dbReference>
<dbReference type="AlphaFoldDB" id="A0A843VXM5"/>
<evidence type="ECO:0000313" key="2">
    <source>
        <dbReference type="Proteomes" id="UP000652761"/>
    </source>
</evidence>
<proteinExistence type="predicted"/>
<protein>
    <submittedName>
        <fullName evidence="1">Uncharacterized protein</fullName>
    </submittedName>
</protein>
<organism evidence="1 2">
    <name type="scientific">Colocasia esculenta</name>
    <name type="common">Wild taro</name>
    <name type="synonym">Arum esculentum</name>
    <dbReference type="NCBI Taxonomy" id="4460"/>
    <lineage>
        <taxon>Eukaryota</taxon>
        <taxon>Viridiplantae</taxon>
        <taxon>Streptophyta</taxon>
        <taxon>Embryophyta</taxon>
        <taxon>Tracheophyta</taxon>
        <taxon>Spermatophyta</taxon>
        <taxon>Magnoliopsida</taxon>
        <taxon>Liliopsida</taxon>
        <taxon>Araceae</taxon>
        <taxon>Aroideae</taxon>
        <taxon>Colocasieae</taxon>
        <taxon>Colocasia</taxon>
    </lineage>
</organism>
<dbReference type="Proteomes" id="UP000652761">
    <property type="component" value="Unassembled WGS sequence"/>
</dbReference>
<dbReference type="OrthoDB" id="286637at2759"/>
<sequence length="112" mass="12410">MEPSGSYGADIFEFYARYCDIMSRNDHRGLREALSALAKSLESRGHIGYTIFTWKLNLVITLCSLAVAQGFNRNYEFESFGQILVLRIETGLSLGSSISTISALTFTSKGVK</sequence>
<reference evidence="1" key="1">
    <citation type="submission" date="2017-07" db="EMBL/GenBank/DDBJ databases">
        <title>Taro Niue Genome Assembly and Annotation.</title>
        <authorList>
            <person name="Atibalentja N."/>
            <person name="Keating K."/>
            <person name="Fields C.J."/>
        </authorList>
    </citation>
    <scope>NUCLEOTIDE SEQUENCE</scope>
    <source>
        <strain evidence="1">Niue_2</strain>
        <tissue evidence="1">Leaf</tissue>
    </source>
</reference>
<evidence type="ECO:0000313" key="1">
    <source>
        <dbReference type="EMBL" id="MQL95899.1"/>
    </source>
</evidence>
<accession>A0A843VXM5</accession>
<gene>
    <name evidence="1" type="ORF">Taro_028574</name>
</gene>
<keyword evidence="2" id="KW-1185">Reference proteome</keyword>
<comment type="caution">
    <text evidence="1">The sequence shown here is derived from an EMBL/GenBank/DDBJ whole genome shotgun (WGS) entry which is preliminary data.</text>
</comment>
<name>A0A843VXM5_COLES</name>